<evidence type="ECO:0000313" key="1">
    <source>
        <dbReference type="EMBL" id="ETW40310.1"/>
    </source>
</evidence>
<sequence>MSKFHKIKLYSPHINIYKKKKKKLIKKSLNEFLRDSLSGSYNNLKKRFSNIFMEINANDLSKIESMN</sequence>
<accession>W4IB05</accession>
<organism evidence="1 2">
    <name type="scientific">Plasmodium falciparum NF135/5.C10</name>
    <dbReference type="NCBI Taxonomy" id="1036726"/>
    <lineage>
        <taxon>Eukaryota</taxon>
        <taxon>Sar</taxon>
        <taxon>Alveolata</taxon>
        <taxon>Apicomplexa</taxon>
        <taxon>Aconoidasida</taxon>
        <taxon>Haemosporida</taxon>
        <taxon>Plasmodiidae</taxon>
        <taxon>Plasmodium</taxon>
        <taxon>Plasmodium (Laverania)</taxon>
    </lineage>
</organism>
<protein>
    <submittedName>
        <fullName evidence="1">Uncharacterized protein</fullName>
    </submittedName>
</protein>
<evidence type="ECO:0000313" key="2">
    <source>
        <dbReference type="Proteomes" id="UP000019114"/>
    </source>
</evidence>
<reference evidence="1 2" key="2">
    <citation type="submission" date="2013-02" db="EMBL/GenBank/DDBJ databases">
        <title>The Genome Sequence of Plasmodium falciparum NF135/5.C10.</title>
        <authorList>
            <consortium name="The Broad Institute Genome Sequencing Platform"/>
            <consortium name="The Broad Institute Genome Sequencing Center for Infectious Disease"/>
            <person name="Neafsey D."/>
            <person name="Cheeseman I."/>
            <person name="Volkman S."/>
            <person name="Adams J."/>
            <person name="Walker B."/>
            <person name="Young S.K."/>
            <person name="Zeng Q."/>
            <person name="Gargeya S."/>
            <person name="Fitzgerald M."/>
            <person name="Haas B."/>
            <person name="Abouelleil A."/>
            <person name="Alvarado L."/>
            <person name="Arachchi H.M."/>
            <person name="Berlin A.M."/>
            <person name="Chapman S.B."/>
            <person name="Dewar J."/>
            <person name="Goldberg J."/>
            <person name="Griggs A."/>
            <person name="Gujja S."/>
            <person name="Hansen M."/>
            <person name="Howarth C."/>
            <person name="Imamovic A."/>
            <person name="Larimer J."/>
            <person name="McCowan C."/>
            <person name="Murphy C."/>
            <person name="Neiman D."/>
            <person name="Pearson M."/>
            <person name="Priest M."/>
            <person name="Roberts A."/>
            <person name="Saif S."/>
            <person name="Shea T."/>
            <person name="Sisk P."/>
            <person name="Sykes S."/>
            <person name="Wortman J."/>
            <person name="Nusbaum C."/>
            <person name="Birren B."/>
        </authorList>
    </citation>
    <scope>NUCLEOTIDE SEQUENCE [LARGE SCALE GENOMIC DNA]</scope>
    <source>
        <strain evidence="1 2">NF135/5.C10</strain>
    </source>
</reference>
<dbReference type="Proteomes" id="UP000019114">
    <property type="component" value="Unassembled WGS sequence"/>
</dbReference>
<gene>
    <name evidence="1" type="ORF">PFNF135_05352</name>
</gene>
<proteinExistence type="predicted"/>
<dbReference type="EMBL" id="KI926070">
    <property type="protein sequence ID" value="ETW40310.1"/>
    <property type="molecule type" value="Genomic_DNA"/>
</dbReference>
<reference evidence="1 2" key="1">
    <citation type="submission" date="2013-02" db="EMBL/GenBank/DDBJ databases">
        <title>The Genome Annotation of Plasmodium falciparum NF135/5.C10.</title>
        <authorList>
            <consortium name="The Broad Institute Genome Sequencing Platform"/>
            <consortium name="The Broad Institute Genome Sequencing Center for Infectious Disease"/>
            <person name="Neafsey D."/>
            <person name="Hoffman S."/>
            <person name="Volkman S."/>
            <person name="Rosenthal P."/>
            <person name="Walker B."/>
            <person name="Young S.K."/>
            <person name="Zeng Q."/>
            <person name="Gargeya S."/>
            <person name="Fitzgerald M."/>
            <person name="Haas B."/>
            <person name="Abouelleil A."/>
            <person name="Allen A.W."/>
            <person name="Alvarado L."/>
            <person name="Arachchi H.M."/>
            <person name="Berlin A.M."/>
            <person name="Chapman S.B."/>
            <person name="Gainer-Dewar J."/>
            <person name="Goldberg J."/>
            <person name="Griggs A."/>
            <person name="Gujja S."/>
            <person name="Hansen M."/>
            <person name="Howarth C."/>
            <person name="Imamovic A."/>
            <person name="Ireland A."/>
            <person name="Larimer J."/>
            <person name="McCowan C."/>
            <person name="Murphy C."/>
            <person name="Pearson M."/>
            <person name="Poon T.W."/>
            <person name="Priest M."/>
            <person name="Roberts A."/>
            <person name="Saif S."/>
            <person name="Shea T."/>
            <person name="Sisk P."/>
            <person name="Sykes S."/>
            <person name="Wortman J."/>
            <person name="Nusbaum C."/>
            <person name="Birren B."/>
        </authorList>
    </citation>
    <scope>NUCLEOTIDE SEQUENCE [LARGE SCALE GENOMIC DNA]</scope>
    <source>
        <strain evidence="1 2">NF135/5.C10</strain>
    </source>
</reference>
<name>W4IB05_PLAFA</name>
<dbReference type="AlphaFoldDB" id="W4IB05"/>